<evidence type="ECO:0000313" key="1">
    <source>
        <dbReference type="EMBL" id="MFD0885252.1"/>
    </source>
</evidence>
<comment type="caution">
    <text evidence="1">The sequence shown here is derived from an EMBL/GenBank/DDBJ whole genome shotgun (WGS) entry which is preliminary data.</text>
</comment>
<proteinExistence type="predicted"/>
<dbReference type="Proteomes" id="UP001597024">
    <property type="component" value="Unassembled WGS sequence"/>
</dbReference>
<organism evidence="1 2">
    <name type="scientific">Streptosporangium algeriense</name>
    <dbReference type="NCBI Taxonomy" id="1682748"/>
    <lineage>
        <taxon>Bacteria</taxon>
        <taxon>Bacillati</taxon>
        <taxon>Actinomycetota</taxon>
        <taxon>Actinomycetes</taxon>
        <taxon>Streptosporangiales</taxon>
        <taxon>Streptosporangiaceae</taxon>
        <taxon>Streptosporangium</taxon>
    </lineage>
</organism>
<evidence type="ECO:0008006" key="3">
    <source>
        <dbReference type="Google" id="ProtNLM"/>
    </source>
</evidence>
<reference evidence="2" key="1">
    <citation type="journal article" date="2019" name="Int. J. Syst. Evol. Microbiol.">
        <title>The Global Catalogue of Microorganisms (GCM) 10K type strain sequencing project: providing services to taxonomists for standard genome sequencing and annotation.</title>
        <authorList>
            <consortium name="The Broad Institute Genomics Platform"/>
            <consortium name="The Broad Institute Genome Sequencing Center for Infectious Disease"/>
            <person name="Wu L."/>
            <person name="Ma J."/>
        </authorList>
    </citation>
    <scope>NUCLEOTIDE SEQUENCE [LARGE SCALE GENOMIC DNA]</scope>
    <source>
        <strain evidence="2">CCUG 62974</strain>
    </source>
</reference>
<protein>
    <recommendedName>
        <fullName evidence="3">DUF3846 domain-containing protein</fullName>
    </recommendedName>
</protein>
<accession>A0ABW3DQH8</accession>
<evidence type="ECO:0000313" key="2">
    <source>
        <dbReference type="Proteomes" id="UP001597024"/>
    </source>
</evidence>
<sequence>MRYALITTDGELHIKDAQWPAVRAEVGPEGPARVNISPIVTPELFCGWVNDCGLSLPDRYPRNLVGSLVLMTLGAAEQPYAGPVVLTGWDPPPGIEMCDLVDHQVQGLLGIHRDIHAALAGQAGEVADDIRAAIEWIRTCPVPALTIHSFPEGGGRYEPA</sequence>
<keyword evidence="2" id="KW-1185">Reference proteome</keyword>
<name>A0ABW3DQH8_9ACTN</name>
<gene>
    <name evidence="1" type="ORF">ACFQ08_11920</name>
</gene>
<dbReference type="EMBL" id="JBHTHX010000318">
    <property type="protein sequence ID" value="MFD0885252.1"/>
    <property type="molecule type" value="Genomic_DNA"/>
</dbReference>